<accession>A0A3B0MS06</accession>
<dbReference type="Pfam" id="PF07690">
    <property type="entry name" value="MFS_1"/>
    <property type="match status" value="1"/>
</dbReference>
<dbReference type="Gene3D" id="1.20.1250.20">
    <property type="entry name" value="MFS general substrate transporter like domains"/>
    <property type="match status" value="1"/>
</dbReference>
<dbReference type="InterPro" id="IPR036259">
    <property type="entry name" value="MFS_trans_sf"/>
</dbReference>
<feature type="transmembrane region" description="Helical" evidence="8">
    <location>
        <begin position="447"/>
        <end position="471"/>
    </location>
</feature>
<dbReference type="VEuPathDB" id="PiroplasmaDB:TA04000"/>
<comment type="similarity">
    <text evidence="6">Belongs to the major facilitator superfamily. Spinster (TC 2.A.1.49) family.</text>
</comment>
<keyword evidence="2" id="KW-0813">Transport</keyword>
<dbReference type="GO" id="GO:0022857">
    <property type="term" value="F:transmembrane transporter activity"/>
    <property type="evidence" value="ECO:0007669"/>
    <property type="project" value="InterPro"/>
</dbReference>
<keyword evidence="5 8" id="KW-0472">Membrane</keyword>
<dbReference type="SUPFAM" id="SSF103473">
    <property type="entry name" value="MFS general substrate transporter"/>
    <property type="match status" value="1"/>
</dbReference>
<feature type="transmembrane region" description="Helical" evidence="8">
    <location>
        <begin position="170"/>
        <end position="189"/>
    </location>
</feature>
<dbReference type="GO" id="GO:0016020">
    <property type="term" value="C:membrane"/>
    <property type="evidence" value="ECO:0007669"/>
    <property type="project" value="UniProtKB-SubCell"/>
</dbReference>
<feature type="transmembrane region" description="Helical" evidence="8">
    <location>
        <begin position="576"/>
        <end position="600"/>
    </location>
</feature>
<feature type="transmembrane region" description="Helical" evidence="8">
    <location>
        <begin position="113"/>
        <end position="132"/>
    </location>
</feature>
<dbReference type="CDD" id="cd06174">
    <property type="entry name" value="MFS"/>
    <property type="match status" value="1"/>
</dbReference>
<organism evidence="10">
    <name type="scientific">Theileria annulata</name>
    <dbReference type="NCBI Taxonomy" id="5874"/>
    <lineage>
        <taxon>Eukaryota</taxon>
        <taxon>Sar</taxon>
        <taxon>Alveolata</taxon>
        <taxon>Apicomplexa</taxon>
        <taxon>Aconoidasida</taxon>
        <taxon>Piroplasmida</taxon>
        <taxon>Theileriidae</taxon>
        <taxon>Theileria</taxon>
    </lineage>
</organism>
<dbReference type="InterPro" id="IPR044770">
    <property type="entry name" value="MFS_spinster-like"/>
</dbReference>
<feature type="transmembrane region" description="Helical" evidence="8">
    <location>
        <begin position="201"/>
        <end position="222"/>
    </location>
</feature>
<evidence type="ECO:0000256" key="4">
    <source>
        <dbReference type="ARBA" id="ARBA00022989"/>
    </source>
</evidence>
<protein>
    <submittedName>
        <fullName evidence="10">Integral membrane protein family I, putative</fullName>
    </submittedName>
</protein>
<feature type="transmembrane region" description="Helical" evidence="8">
    <location>
        <begin position="550"/>
        <end position="570"/>
    </location>
</feature>
<dbReference type="InterPro" id="IPR020846">
    <property type="entry name" value="MFS_dom"/>
</dbReference>
<evidence type="ECO:0000256" key="6">
    <source>
        <dbReference type="ARBA" id="ARBA00024338"/>
    </source>
</evidence>
<feature type="transmembrane region" description="Helical" evidence="8">
    <location>
        <begin position="138"/>
        <end position="158"/>
    </location>
</feature>
<evidence type="ECO:0000256" key="8">
    <source>
        <dbReference type="SAM" id="Phobius"/>
    </source>
</evidence>
<name>A0A3B0MS06_THEAN</name>
<feature type="region of interest" description="Disordered" evidence="7">
    <location>
        <begin position="1"/>
        <end position="21"/>
    </location>
</feature>
<evidence type="ECO:0000256" key="5">
    <source>
        <dbReference type="ARBA" id="ARBA00023136"/>
    </source>
</evidence>
<dbReference type="InterPro" id="IPR011701">
    <property type="entry name" value="MFS"/>
</dbReference>
<comment type="subcellular location">
    <subcellularLocation>
        <location evidence="1">Membrane</location>
        <topology evidence="1">Multi-pass membrane protein</topology>
    </subcellularLocation>
</comment>
<feature type="transmembrane region" description="Helical" evidence="8">
    <location>
        <begin position="511"/>
        <end position="538"/>
    </location>
</feature>
<evidence type="ECO:0000313" key="10">
    <source>
        <dbReference type="EMBL" id="SVP92674.1"/>
    </source>
</evidence>
<evidence type="ECO:0000256" key="2">
    <source>
        <dbReference type="ARBA" id="ARBA00022448"/>
    </source>
</evidence>
<feature type="transmembrane region" description="Helical" evidence="8">
    <location>
        <begin position="45"/>
        <end position="72"/>
    </location>
</feature>
<sequence>MDHLSVPINDISSSDVTPERNSKHDLDEIISKTDIKQNHGYKYKVYAFVIIALLQIFVNYDNGAVPVMLIWIQEPFNFSSTELGVMGSLPYVGYLIISPFVPYIFLKFSTKKSITISLVFNLISLSIFALAINKCMFFLSKFIIGASQALFFIYYPIWVDTFAPKYHRNLWMSIIQGGIVIGMTSGYVASSLFSFSGDWGWRYSMLTQILCELVLVILFYLIPKEFVNYDPTRDEHLDFDLCTCNKSTLLSDLNENFGNLHVISEYPPNLLTDSKSNLLENKIDVPEVYIDTKKTFIKDINICSDHDSETGSITTKKTRNPIFYLENFAGSSVEFNLKRCKSVDFISKVSSLGISNNIERVYSTIDSSTNKQEYSKCSKCFINNVKLYQETNNVKKLSVWSKFKLLIKQHIYILTCIAISALYFEVTGIYFWMTKIGVTHLMVKEKFVHIIFSIEIITGPVIGIISGSYLIDQIIYHYPQHPLLVDFVLILYASIALLVGIILILFQNAMTFSICIFIILFTGASMVPTLTLQSVAYLPYNLKPAGASFFMCQYQIFGFMFGTIMPGIAMDIFKNYTYSLIIIYLSGSIGLFALIWILYIKSNLIKKSSKGVKLPISNQ</sequence>
<gene>
    <name evidence="11" type="ORF">TAT_000247200</name>
    <name evidence="10" type="ORF">TAV_000247200</name>
</gene>
<dbReference type="AlphaFoldDB" id="A0A3B0MS06"/>
<dbReference type="PANTHER" id="PTHR23505:SF9">
    <property type="entry name" value="PROTEIN, PUTATIVE-RELATED"/>
    <property type="match status" value="1"/>
</dbReference>
<dbReference type="PROSITE" id="PS50850">
    <property type="entry name" value="MFS"/>
    <property type="match status" value="1"/>
</dbReference>
<keyword evidence="4 8" id="KW-1133">Transmembrane helix</keyword>
<evidence type="ECO:0000259" key="9">
    <source>
        <dbReference type="PROSITE" id="PS50850"/>
    </source>
</evidence>
<keyword evidence="3 8" id="KW-0812">Transmembrane</keyword>
<evidence type="ECO:0000256" key="3">
    <source>
        <dbReference type="ARBA" id="ARBA00022692"/>
    </source>
</evidence>
<evidence type="ECO:0000256" key="1">
    <source>
        <dbReference type="ARBA" id="ARBA00004141"/>
    </source>
</evidence>
<proteinExistence type="inferred from homology"/>
<evidence type="ECO:0000256" key="7">
    <source>
        <dbReference type="SAM" id="MobiDB-lite"/>
    </source>
</evidence>
<dbReference type="EMBL" id="UIVT01000003">
    <property type="protein sequence ID" value="SVP93479.1"/>
    <property type="molecule type" value="Genomic_DNA"/>
</dbReference>
<dbReference type="EMBL" id="UIVS01000003">
    <property type="protein sequence ID" value="SVP92674.1"/>
    <property type="molecule type" value="Genomic_DNA"/>
</dbReference>
<feature type="transmembrane region" description="Helical" evidence="8">
    <location>
        <begin position="84"/>
        <end position="106"/>
    </location>
</feature>
<feature type="domain" description="Major facilitator superfamily (MFS) profile" evidence="9">
    <location>
        <begin position="47"/>
        <end position="605"/>
    </location>
</feature>
<reference evidence="10" key="1">
    <citation type="submission" date="2018-07" db="EMBL/GenBank/DDBJ databases">
        <authorList>
            <person name="Quirk P.G."/>
            <person name="Krulwich T.A."/>
        </authorList>
    </citation>
    <scope>NUCLEOTIDE SEQUENCE</scope>
    <source>
        <strain evidence="10">Anand</strain>
    </source>
</reference>
<feature type="transmembrane region" description="Helical" evidence="8">
    <location>
        <begin position="411"/>
        <end position="432"/>
    </location>
</feature>
<evidence type="ECO:0000313" key="11">
    <source>
        <dbReference type="EMBL" id="SVP93479.1"/>
    </source>
</evidence>
<feature type="transmembrane region" description="Helical" evidence="8">
    <location>
        <begin position="483"/>
        <end position="505"/>
    </location>
</feature>
<dbReference type="PANTHER" id="PTHR23505">
    <property type="entry name" value="SPINSTER"/>
    <property type="match status" value="1"/>
</dbReference>